<dbReference type="EMBL" id="CATNWA010014533">
    <property type="protein sequence ID" value="CAI9572996.1"/>
    <property type="molecule type" value="Genomic_DNA"/>
</dbReference>
<dbReference type="Proteomes" id="UP001162483">
    <property type="component" value="Unassembled WGS sequence"/>
</dbReference>
<proteinExistence type="predicted"/>
<accession>A0ABN9DK97</accession>
<sequence>MAHIWWDCLKIQKFRQEIIQYIGEISGTMVQRDLWACIFNNTETSVKQYKNSVLYHLISAAKSLIPKYWLDQESPNIKEWIKRVEYICKMEELYHVDKDKMEKNERSVELMVSF</sequence>
<gene>
    <name evidence="1" type="ORF">SPARVUS_LOCUS7567175</name>
</gene>
<comment type="caution">
    <text evidence="1">The sequence shown here is derived from an EMBL/GenBank/DDBJ whole genome shotgun (WGS) entry which is preliminary data.</text>
</comment>
<protein>
    <submittedName>
        <fullName evidence="1">Uncharacterized protein</fullName>
    </submittedName>
</protein>
<reference evidence="1" key="1">
    <citation type="submission" date="2023-05" db="EMBL/GenBank/DDBJ databases">
        <authorList>
            <person name="Stuckert A."/>
        </authorList>
    </citation>
    <scope>NUCLEOTIDE SEQUENCE</scope>
</reference>
<evidence type="ECO:0000313" key="1">
    <source>
        <dbReference type="EMBL" id="CAI9572996.1"/>
    </source>
</evidence>
<evidence type="ECO:0000313" key="2">
    <source>
        <dbReference type="Proteomes" id="UP001162483"/>
    </source>
</evidence>
<keyword evidence="2" id="KW-1185">Reference proteome</keyword>
<name>A0ABN9DK97_9NEOB</name>
<organism evidence="1 2">
    <name type="scientific">Staurois parvus</name>
    <dbReference type="NCBI Taxonomy" id="386267"/>
    <lineage>
        <taxon>Eukaryota</taxon>
        <taxon>Metazoa</taxon>
        <taxon>Chordata</taxon>
        <taxon>Craniata</taxon>
        <taxon>Vertebrata</taxon>
        <taxon>Euteleostomi</taxon>
        <taxon>Amphibia</taxon>
        <taxon>Batrachia</taxon>
        <taxon>Anura</taxon>
        <taxon>Neobatrachia</taxon>
        <taxon>Ranoidea</taxon>
        <taxon>Ranidae</taxon>
        <taxon>Staurois</taxon>
    </lineage>
</organism>